<keyword evidence="3" id="KW-0653">Protein transport</keyword>
<accession>A0ABM0X4Q2</accession>
<dbReference type="PANTHER" id="PTHR22780">
    <property type="entry name" value="ADAPTIN, ALPHA/GAMMA/EPSILON"/>
    <property type="match status" value="1"/>
</dbReference>
<keyword evidence="4" id="KW-0472">Membrane</keyword>
<dbReference type="Pfam" id="PF01602">
    <property type="entry name" value="Adaptin_N"/>
    <property type="match status" value="1"/>
</dbReference>
<organism evidence="6 7">
    <name type="scientific">Camelina sativa</name>
    <name type="common">False flax</name>
    <name type="synonym">Myagrum sativum</name>
    <dbReference type="NCBI Taxonomy" id="90675"/>
    <lineage>
        <taxon>Eukaryota</taxon>
        <taxon>Viridiplantae</taxon>
        <taxon>Streptophyta</taxon>
        <taxon>Embryophyta</taxon>
        <taxon>Tracheophyta</taxon>
        <taxon>Spermatophyta</taxon>
        <taxon>Magnoliopsida</taxon>
        <taxon>eudicotyledons</taxon>
        <taxon>Gunneridae</taxon>
        <taxon>Pentapetalae</taxon>
        <taxon>rosids</taxon>
        <taxon>malvids</taxon>
        <taxon>Brassicales</taxon>
        <taxon>Brassicaceae</taxon>
        <taxon>Camelineae</taxon>
        <taxon>Camelina</taxon>
    </lineage>
</organism>
<dbReference type="RefSeq" id="XP_010480624.1">
    <property type="nucleotide sequence ID" value="XM_010482322.2"/>
</dbReference>
<evidence type="ECO:0000256" key="3">
    <source>
        <dbReference type="ARBA" id="ARBA00022927"/>
    </source>
</evidence>
<evidence type="ECO:0000259" key="5">
    <source>
        <dbReference type="Pfam" id="PF01602"/>
    </source>
</evidence>
<dbReference type="InterPro" id="IPR002553">
    <property type="entry name" value="Clathrin/coatomer_adapt-like_N"/>
</dbReference>
<comment type="subcellular location">
    <subcellularLocation>
        <location evidence="1">Endomembrane system</location>
    </subcellularLocation>
</comment>
<evidence type="ECO:0000313" key="7">
    <source>
        <dbReference type="RefSeq" id="XP_010480624.1"/>
    </source>
</evidence>
<sequence>MNPFSSGTRLRDMIRAIRACKTAAEERAVVRKECADIRALINEDDPHDRHRNLAKLMFIHMLGYPTHFGQMECLKLIASPGFPEKRIGYLGLMLLLDERQEVLMLVTNSLKQDLNHTNQYVVGLALCALGNICSAEMARDLAPEVERLIQFRDPNIRKKAALCSTRIVRKVPDLAENFVNAAASLLKEKHHGVLITGVQLCYELCLINDEALEYFRKKCTEGVIKTLRDITNSAYQPEYDVAGITDPFLHIRLLRLLRVIGQGDADASDLMTDILAQVATKTESNKNAGNAVLYECVETIMAIEDTSSLRVLAINILGRFLSNRDNNIRYVALNMLMKAITFDDQAVQRHRVTVLECVKDPDASVRKRALELVTLLVNENNVTQLTKELIDYLEISDEDFKEDLSAKICFIVEKFSPEKLWYIDQMLKVLCEVWIQMRNIYALF</sequence>
<keyword evidence="6" id="KW-1185">Reference proteome</keyword>
<gene>
    <name evidence="7" type="primary">LOC104759389</name>
</gene>
<dbReference type="InterPro" id="IPR016024">
    <property type="entry name" value="ARM-type_fold"/>
</dbReference>
<proteinExistence type="predicted"/>
<dbReference type="InterPro" id="IPR011989">
    <property type="entry name" value="ARM-like"/>
</dbReference>
<protein>
    <submittedName>
        <fullName evidence="7">AP-1 complex subunit gamma-1-like</fullName>
    </submittedName>
</protein>
<dbReference type="InterPro" id="IPR050840">
    <property type="entry name" value="Adaptor_Complx_Large_Subunit"/>
</dbReference>
<reference evidence="7" key="2">
    <citation type="submission" date="2025-08" db="UniProtKB">
        <authorList>
            <consortium name="RefSeq"/>
        </authorList>
    </citation>
    <scope>IDENTIFICATION</scope>
    <source>
        <tissue evidence="7">Leaf</tissue>
    </source>
</reference>
<dbReference type="GeneID" id="104759389"/>
<evidence type="ECO:0000256" key="1">
    <source>
        <dbReference type="ARBA" id="ARBA00004308"/>
    </source>
</evidence>
<evidence type="ECO:0000256" key="2">
    <source>
        <dbReference type="ARBA" id="ARBA00022448"/>
    </source>
</evidence>
<evidence type="ECO:0000313" key="6">
    <source>
        <dbReference type="Proteomes" id="UP000694864"/>
    </source>
</evidence>
<keyword evidence="2" id="KW-0813">Transport</keyword>
<name>A0ABM0X4Q2_CAMSA</name>
<evidence type="ECO:0000256" key="4">
    <source>
        <dbReference type="ARBA" id="ARBA00023136"/>
    </source>
</evidence>
<dbReference type="SUPFAM" id="SSF48371">
    <property type="entry name" value="ARM repeat"/>
    <property type="match status" value="1"/>
</dbReference>
<feature type="domain" description="Clathrin/coatomer adaptor adaptin-like N-terminal" evidence="5">
    <location>
        <begin position="26"/>
        <end position="431"/>
    </location>
</feature>
<dbReference type="Gene3D" id="1.25.10.10">
    <property type="entry name" value="Leucine-rich Repeat Variant"/>
    <property type="match status" value="1"/>
</dbReference>
<dbReference type="Proteomes" id="UP000694864">
    <property type="component" value="Chromosome 17"/>
</dbReference>
<reference evidence="6" key="1">
    <citation type="journal article" date="2014" name="Nat. Commun.">
        <title>The emerging biofuel crop Camelina sativa retains a highly undifferentiated hexaploid genome structure.</title>
        <authorList>
            <person name="Kagale S."/>
            <person name="Koh C."/>
            <person name="Nixon J."/>
            <person name="Bollina V."/>
            <person name="Clarke W.E."/>
            <person name="Tuteja R."/>
            <person name="Spillane C."/>
            <person name="Robinson S.J."/>
            <person name="Links M.G."/>
            <person name="Clarke C."/>
            <person name="Higgins E.E."/>
            <person name="Huebert T."/>
            <person name="Sharpe A.G."/>
            <person name="Parkin I.A."/>
        </authorList>
    </citation>
    <scope>NUCLEOTIDE SEQUENCE [LARGE SCALE GENOMIC DNA]</scope>
    <source>
        <strain evidence="6">cv. DH55</strain>
    </source>
</reference>